<accession>A0A819DVW1</accession>
<dbReference type="PANTHER" id="PTHR23248">
    <property type="entry name" value="PHOSPHOLIPID SCRAMBLASE-RELATED"/>
    <property type="match status" value="1"/>
</dbReference>
<keyword evidence="2" id="KW-0472">Membrane</keyword>
<comment type="function">
    <text evidence="2">May mediate accelerated ATP-independent bidirectional transbilayer migration of phospholipids upon binding calcium ions that results in a loss of phospholipid asymmetry in the plasma membrane.</text>
</comment>
<name>A0A819DVW1_9BILA</name>
<dbReference type="Pfam" id="PF03803">
    <property type="entry name" value="Scramblase"/>
    <property type="match status" value="1"/>
</dbReference>
<comment type="cofactor">
    <cofactor evidence="2">
        <name>Ca(2+)</name>
        <dbReference type="ChEBI" id="CHEBI:29108"/>
    </cofactor>
</comment>
<evidence type="ECO:0000313" key="4">
    <source>
        <dbReference type="Proteomes" id="UP000663836"/>
    </source>
</evidence>
<dbReference type="EMBL" id="CAJOBD010001904">
    <property type="protein sequence ID" value="CAF3840048.1"/>
    <property type="molecule type" value="Genomic_DNA"/>
</dbReference>
<reference evidence="3" key="1">
    <citation type="submission" date="2021-02" db="EMBL/GenBank/DDBJ databases">
        <authorList>
            <person name="Nowell W R."/>
        </authorList>
    </citation>
    <scope>NUCLEOTIDE SEQUENCE</scope>
</reference>
<dbReference type="GO" id="GO:0017128">
    <property type="term" value="F:phospholipid scramblase activity"/>
    <property type="evidence" value="ECO:0007669"/>
    <property type="project" value="InterPro"/>
</dbReference>
<organism evidence="3 4">
    <name type="scientific">Rotaria sordida</name>
    <dbReference type="NCBI Taxonomy" id="392033"/>
    <lineage>
        <taxon>Eukaryota</taxon>
        <taxon>Metazoa</taxon>
        <taxon>Spiralia</taxon>
        <taxon>Gnathifera</taxon>
        <taxon>Rotifera</taxon>
        <taxon>Eurotatoria</taxon>
        <taxon>Bdelloidea</taxon>
        <taxon>Philodinida</taxon>
        <taxon>Philodinidae</taxon>
        <taxon>Rotaria</taxon>
    </lineage>
</organism>
<proteinExistence type="inferred from homology"/>
<evidence type="ECO:0000256" key="2">
    <source>
        <dbReference type="RuleBase" id="RU363116"/>
    </source>
</evidence>
<keyword evidence="2" id="KW-0449">Lipoprotein</keyword>
<comment type="caution">
    <text evidence="3">The sequence shown here is derived from an EMBL/GenBank/DDBJ whole genome shotgun (WGS) entry which is preliminary data.</text>
</comment>
<feature type="transmembrane region" description="Helical" evidence="2">
    <location>
        <begin position="251"/>
        <end position="270"/>
    </location>
</feature>
<dbReference type="Proteomes" id="UP000663836">
    <property type="component" value="Unassembled WGS sequence"/>
</dbReference>
<keyword evidence="2" id="KW-0564">Palmitate</keyword>
<dbReference type="AlphaFoldDB" id="A0A819DVW1"/>
<dbReference type="InterPro" id="IPR005552">
    <property type="entry name" value="Scramblase"/>
</dbReference>
<comment type="similarity">
    <text evidence="1 2">Belongs to the phospholipid scramblase family.</text>
</comment>
<keyword evidence="2" id="KW-1133">Transmembrane helix</keyword>
<dbReference type="PANTHER" id="PTHR23248:SF63">
    <property type="entry name" value="PHOSPHOLIPID SCRAMBLASE"/>
    <property type="match status" value="1"/>
</dbReference>
<sequence length="282" mass="31899">MNQANQFLGNNVMNPQPQQQWMAKPAGDPSGLAYLKPLESLFVNQVVVMSERMIFELVNHLVDDVFFYLVVTGIAAQAKYGVFNDQREQIYFAFEESDVCQRMCCPKTRRFDLHIVDSANQEIIRIKREFRCFAGCNWFACCEACSQEVVVESPPGTIIGYVSQECSFLRATYVLKNESGIPVLNIVGPACICDGPYACCCENKFTIYGTDGSTEIGAVHKKYRGFVAESLTSADAFTIRIPLDLDVRMKAVALGALFLIDFAHFSLPPNRNKNRQRRRRRR</sequence>
<evidence type="ECO:0000313" key="3">
    <source>
        <dbReference type="EMBL" id="CAF3840048.1"/>
    </source>
</evidence>
<gene>
    <name evidence="3" type="ORF">JBS370_LOCUS17594</name>
</gene>
<keyword evidence="2" id="KW-0106">Calcium</keyword>
<keyword evidence="2" id="KW-0812">Transmembrane</keyword>
<dbReference type="GO" id="GO:0005886">
    <property type="term" value="C:plasma membrane"/>
    <property type="evidence" value="ECO:0007669"/>
    <property type="project" value="TreeGrafter"/>
</dbReference>
<evidence type="ECO:0000256" key="1">
    <source>
        <dbReference type="ARBA" id="ARBA00005350"/>
    </source>
</evidence>
<protein>
    <recommendedName>
        <fullName evidence="2">Phospholipid scramblase</fullName>
    </recommendedName>
</protein>